<accession>A0A387HB87</accession>
<evidence type="ECO:0000256" key="2">
    <source>
        <dbReference type="SAM" id="MobiDB-lite"/>
    </source>
</evidence>
<gene>
    <name evidence="3" type="ORF">DWB77_00005</name>
</gene>
<evidence type="ECO:0000313" key="3">
    <source>
        <dbReference type="EMBL" id="AYG77898.1"/>
    </source>
</evidence>
<feature type="region of interest" description="Disordered" evidence="2">
    <location>
        <begin position="119"/>
        <end position="153"/>
    </location>
</feature>
<proteinExistence type="predicted"/>
<dbReference type="EMBL" id="CP032698">
    <property type="protein sequence ID" value="AYG77898.1"/>
    <property type="molecule type" value="Genomic_DNA"/>
</dbReference>
<dbReference type="KEGG" id="shun:DWB77_00005"/>
<evidence type="ECO:0000313" key="4">
    <source>
        <dbReference type="Proteomes" id="UP000271554"/>
    </source>
</evidence>
<keyword evidence="4" id="KW-1185">Reference proteome</keyword>
<dbReference type="AlphaFoldDB" id="A0A387HB87"/>
<name>A0A387HB87_9ACTN</name>
<reference evidence="3 4" key="1">
    <citation type="submission" date="2018-10" db="EMBL/GenBank/DDBJ databases">
        <title>Relationship between Morphology and Antimicrobial Activity in Streptomyces.</title>
        <authorList>
            <person name="Kang H.J."/>
            <person name="Kim S.B."/>
        </authorList>
    </citation>
    <scope>NUCLEOTIDE SEQUENCE [LARGE SCALE GENOMIC DNA]</scope>
    <source>
        <strain evidence="3 4">BH38</strain>
    </source>
</reference>
<organism evidence="3 4">
    <name type="scientific">Streptomyces hundungensis</name>
    <dbReference type="NCBI Taxonomy" id="1077946"/>
    <lineage>
        <taxon>Bacteria</taxon>
        <taxon>Bacillati</taxon>
        <taxon>Actinomycetota</taxon>
        <taxon>Actinomycetes</taxon>
        <taxon>Kitasatosporales</taxon>
        <taxon>Streptomycetaceae</taxon>
        <taxon>Streptomyces</taxon>
    </lineage>
</organism>
<feature type="coiled-coil region" evidence="1">
    <location>
        <begin position="1"/>
        <end position="28"/>
    </location>
</feature>
<protein>
    <submittedName>
        <fullName evidence="3">Uncharacterized protein</fullName>
    </submittedName>
</protein>
<sequence length="331" mass="35930">MQVTARRIARLERELRTIERALTGHQDAPPAGGLRAEQLRAERAVAEIQLAGDRSVLEQARAAGGFGQWSRDTLHVGDRVQIHGEWRRIVRINVKTVSVDSGYSWVSRHGFDEITQAACPHSRTPDAPEAQAGAARSPKPRRSTRQRAAGVSRADTPVTTCADGAVYVQITFFQLAGPAVRLVCGCGGKHWSRALDGSPTTAADVPTALVEGLIAAEGYQVSGDWADHKITGEWAHIARRAPVRRFIQPGDEPSVGAGERLHHWRADRWSLFLADGSGYEISWVPEGPDHFLARRRRSTSLGAAPSWAEALLLIRAHAAQGVPDGEGRPTA</sequence>
<keyword evidence="1" id="KW-0175">Coiled coil</keyword>
<dbReference type="Proteomes" id="UP000271554">
    <property type="component" value="Chromosome"/>
</dbReference>
<evidence type="ECO:0000256" key="1">
    <source>
        <dbReference type="SAM" id="Coils"/>
    </source>
</evidence>